<dbReference type="Proteomes" id="UP001303760">
    <property type="component" value="Unassembled WGS sequence"/>
</dbReference>
<reference evidence="4" key="1">
    <citation type="journal article" date="2023" name="Mol. Phylogenet. Evol.">
        <title>Genome-scale phylogeny and comparative genomics of the fungal order Sordariales.</title>
        <authorList>
            <person name="Hensen N."/>
            <person name="Bonometti L."/>
            <person name="Westerberg I."/>
            <person name="Brannstrom I.O."/>
            <person name="Guillou S."/>
            <person name="Cros-Aarteil S."/>
            <person name="Calhoun S."/>
            <person name="Haridas S."/>
            <person name="Kuo A."/>
            <person name="Mondo S."/>
            <person name="Pangilinan J."/>
            <person name="Riley R."/>
            <person name="LaButti K."/>
            <person name="Andreopoulos B."/>
            <person name="Lipzen A."/>
            <person name="Chen C."/>
            <person name="Yan M."/>
            <person name="Daum C."/>
            <person name="Ng V."/>
            <person name="Clum A."/>
            <person name="Steindorff A."/>
            <person name="Ohm R.A."/>
            <person name="Martin F."/>
            <person name="Silar P."/>
            <person name="Natvig D.O."/>
            <person name="Lalanne C."/>
            <person name="Gautier V."/>
            <person name="Ament-Velasquez S.L."/>
            <person name="Kruys A."/>
            <person name="Hutchinson M.I."/>
            <person name="Powell A.J."/>
            <person name="Barry K."/>
            <person name="Miller A.N."/>
            <person name="Grigoriev I.V."/>
            <person name="Debuchy R."/>
            <person name="Gladieux P."/>
            <person name="Hiltunen Thoren M."/>
            <person name="Johannesson H."/>
        </authorList>
    </citation>
    <scope>NUCLEOTIDE SEQUENCE</scope>
    <source>
        <strain evidence="4">CBS 532.94</strain>
    </source>
</reference>
<accession>A0AAN7HC29</accession>
<gene>
    <name evidence="4" type="ORF">C8A03DRAFT_14296</name>
</gene>
<comment type="caution">
    <text evidence="4">The sequence shown here is derived from an EMBL/GenBank/DDBJ whole genome shotgun (WGS) entry which is preliminary data.</text>
</comment>
<feature type="region of interest" description="Disordered" evidence="1">
    <location>
        <begin position="198"/>
        <end position="219"/>
    </location>
</feature>
<proteinExistence type="predicted"/>
<dbReference type="PROSITE" id="PS50948">
    <property type="entry name" value="PAN"/>
    <property type="match status" value="1"/>
</dbReference>
<evidence type="ECO:0000313" key="4">
    <source>
        <dbReference type="EMBL" id="KAK4239312.1"/>
    </source>
</evidence>
<evidence type="ECO:0000256" key="2">
    <source>
        <dbReference type="SAM" id="SignalP"/>
    </source>
</evidence>
<dbReference type="InterPro" id="IPR003609">
    <property type="entry name" value="Pan_app"/>
</dbReference>
<keyword evidence="5" id="KW-1185">Reference proteome</keyword>
<organism evidence="4 5">
    <name type="scientific">Achaetomium macrosporum</name>
    <dbReference type="NCBI Taxonomy" id="79813"/>
    <lineage>
        <taxon>Eukaryota</taxon>
        <taxon>Fungi</taxon>
        <taxon>Dikarya</taxon>
        <taxon>Ascomycota</taxon>
        <taxon>Pezizomycotina</taxon>
        <taxon>Sordariomycetes</taxon>
        <taxon>Sordariomycetidae</taxon>
        <taxon>Sordariales</taxon>
        <taxon>Chaetomiaceae</taxon>
        <taxon>Achaetomium</taxon>
    </lineage>
</organism>
<feature type="signal peptide" evidence="2">
    <location>
        <begin position="1"/>
        <end position="18"/>
    </location>
</feature>
<feature type="region of interest" description="Disordered" evidence="1">
    <location>
        <begin position="44"/>
        <end position="77"/>
    </location>
</feature>
<evidence type="ECO:0000313" key="5">
    <source>
        <dbReference type="Proteomes" id="UP001303760"/>
    </source>
</evidence>
<sequence length="914" mass="97090">MRFHHVLALTASVAVASAGKCKPRSSTSTLSSVVSESSTVSETITVSETAPSETAISTSSFTTTSIETTPTPTLPAEPRQICQAKGSRNGAALRSSTKIADNTFAACRDLCLAEPLCKSFSIEIKTGGACSLYDSLLYLDFQEANSGATIYFDADCSEPLVEGPKIVLVAPSGSVPIDSVPSSAGPVASFPEYTPPSIVSSDSPPYTPTGPQSKPTDDNEFIATYSYTEYPLPTMVDIGRPPVTTGIGLTLPSDMPCLLSAGADHPFTLLNEDFIPMVTRTGSIGPLLQPTEAPAPDDPILNPLTFTVPGFYLKEVAGASDVYDMVYAETGHYVAMTTGGEVILVDASTGTSFSGDHVTSIFSFDCRGTILISQGGSQYTWSTEGESCSIVPAATPKNNMKTLPVSVPKIQVPDRKRAAELIEKLKARGAIKARVNTDFHEPQCPNNPPGLVSKTKQGYKMGEGNFCEDLSEWWGLSPFDFDTACAIQSLCFDQCEGFSFAGCTAIFSYAMYLTCADNFKDWWDVIKAGACAAQATVFVGLASSSTGQGLYNKAQSAMCRCFCSNPPDTCVYVDGNGDLTDNFYCADLHGSDMLNCGACGGQCGANSACKKGACGCPQDQCGTTCLDFRNNPNNCGACGNVCDPKYCIGGQCYKPSPDECAPDQAVTNNMFEVRAPWFVNWTAAAFPGTTLGTDVVFGASSYTWKAGEPPVKAISVTMTNLPAGGFHVMLTQPKVKVCPGFDYELKFNMGYVNQVNGAGVTSNADCQVRWLTGQPSGPDASDGFRSSPWYFIGASNPTYMTFGPWRVGNVKEGEPGVSKQKANLYVDLTAVISCRTPVGGSARFIMTDVQLNPTGFASSKRSDEEDGAAAGVRRLEQRDSSETTTDLSALFEPIVPGPVQEETFVTVSARRRRL</sequence>
<dbReference type="AlphaFoldDB" id="A0AAN7HC29"/>
<dbReference type="EMBL" id="MU860067">
    <property type="protein sequence ID" value="KAK4239312.1"/>
    <property type="molecule type" value="Genomic_DNA"/>
</dbReference>
<name>A0AAN7HC29_9PEZI</name>
<feature type="compositionally biased region" description="Polar residues" evidence="1">
    <location>
        <begin position="198"/>
        <end position="214"/>
    </location>
</feature>
<feature type="region of interest" description="Disordered" evidence="1">
    <location>
        <begin position="856"/>
        <end position="888"/>
    </location>
</feature>
<feature type="domain" description="Apple" evidence="3">
    <location>
        <begin position="82"/>
        <end position="156"/>
    </location>
</feature>
<protein>
    <submittedName>
        <fullName evidence="4">Apple-like protein</fullName>
    </submittedName>
</protein>
<feature type="chain" id="PRO_5042861602" evidence="2">
    <location>
        <begin position="19"/>
        <end position="914"/>
    </location>
</feature>
<evidence type="ECO:0000256" key="1">
    <source>
        <dbReference type="SAM" id="MobiDB-lite"/>
    </source>
</evidence>
<reference evidence="4" key="2">
    <citation type="submission" date="2023-05" db="EMBL/GenBank/DDBJ databases">
        <authorList>
            <consortium name="Lawrence Berkeley National Laboratory"/>
            <person name="Steindorff A."/>
            <person name="Hensen N."/>
            <person name="Bonometti L."/>
            <person name="Westerberg I."/>
            <person name="Brannstrom I.O."/>
            <person name="Guillou S."/>
            <person name="Cros-Aarteil S."/>
            <person name="Calhoun S."/>
            <person name="Haridas S."/>
            <person name="Kuo A."/>
            <person name="Mondo S."/>
            <person name="Pangilinan J."/>
            <person name="Riley R."/>
            <person name="Labutti K."/>
            <person name="Andreopoulos B."/>
            <person name="Lipzen A."/>
            <person name="Chen C."/>
            <person name="Yanf M."/>
            <person name="Daum C."/>
            <person name="Ng V."/>
            <person name="Clum A."/>
            <person name="Ohm R."/>
            <person name="Martin F."/>
            <person name="Silar P."/>
            <person name="Natvig D."/>
            <person name="Lalanne C."/>
            <person name="Gautier V."/>
            <person name="Ament-Velasquez S.L."/>
            <person name="Kruys A."/>
            <person name="Hutchinson M.I."/>
            <person name="Powell A.J."/>
            <person name="Barry K."/>
            <person name="Miller A.N."/>
            <person name="Grigoriev I.V."/>
            <person name="Debuchy R."/>
            <person name="Gladieux P."/>
            <person name="Thoren M.H."/>
            <person name="Johannesson H."/>
        </authorList>
    </citation>
    <scope>NUCLEOTIDE SEQUENCE</scope>
    <source>
        <strain evidence="4">CBS 532.94</strain>
    </source>
</reference>
<evidence type="ECO:0000259" key="3">
    <source>
        <dbReference type="PROSITE" id="PS50948"/>
    </source>
</evidence>
<keyword evidence="2" id="KW-0732">Signal</keyword>